<dbReference type="AlphaFoldDB" id="A0A9D5BYY8"/>
<feature type="compositionally biased region" description="Polar residues" evidence="1">
    <location>
        <begin position="41"/>
        <end position="53"/>
    </location>
</feature>
<dbReference type="InterPro" id="IPR032795">
    <property type="entry name" value="DUF3741-assoc"/>
</dbReference>
<name>A0A9D5BYY8_9LILI</name>
<comment type="caution">
    <text evidence="3">The sequence shown here is derived from an EMBL/GenBank/DDBJ whole genome shotgun (WGS) entry which is preliminary data.</text>
</comment>
<evidence type="ECO:0000313" key="3">
    <source>
        <dbReference type="EMBL" id="KAJ0963305.1"/>
    </source>
</evidence>
<protein>
    <recommendedName>
        <fullName evidence="2">DUF3741 domain-containing protein</fullName>
    </recommendedName>
</protein>
<feature type="compositionally biased region" description="Low complexity" evidence="1">
    <location>
        <begin position="281"/>
        <end position="302"/>
    </location>
</feature>
<feature type="compositionally biased region" description="Basic and acidic residues" evidence="1">
    <location>
        <begin position="594"/>
        <end position="619"/>
    </location>
</feature>
<dbReference type="PANTHER" id="PTHR34282">
    <property type="entry name" value="OS01G0228800 PROTEIN-RELATED"/>
    <property type="match status" value="1"/>
</dbReference>
<feature type="region of interest" description="Disordered" evidence="1">
    <location>
        <begin position="333"/>
        <end position="362"/>
    </location>
</feature>
<dbReference type="Pfam" id="PF14383">
    <property type="entry name" value="VARLMGL"/>
    <property type="match status" value="1"/>
</dbReference>
<feature type="region of interest" description="Disordered" evidence="1">
    <location>
        <begin position="561"/>
        <end position="619"/>
    </location>
</feature>
<accession>A0A9D5BYY8</accession>
<feature type="region of interest" description="Disordered" evidence="1">
    <location>
        <begin position="18"/>
        <end position="53"/>
    </location>
</feature>
<reference evidence="3" key="2">
    <citation type="journal article" date="2022" name="Hortic Res">
        <title>The genome of Dioscorea zingiberensis sheds light on the biosynthesis, origin and evolution of the medicinally important diosgenin saponins.</title>
        <authorList>
            <person name="Li Y."/>
            <person name="Tan C."/>
            <person name="Li Z."/>
            <person name="Guo J."/>
            <person name="Li S."/>
            <person name="Chen X."/>
            <person name="Wang C."/>
            <person name="Dai X."/>
            <person name="Yang H."/>
            <person name="Song W."/>
            <person name="Hou L."/>
            <person name="Xu J."/>
            <person name="Tong Z."/>
            <person name="Xu A."/>
            <person name="Yuan X."/>
            <person name="Wang W."/>
            <person name="Yang Q."/>
            <person name="Chen L."/>
            <person name="Sun Z."/>
            <person name="Wang K."/>
            <person name="Pan B."/>
            <person name="Chen J."/>
            <person name="Bao Y."/>
            <person name="Liu F."/>
            <person name="Qi X."/>
            <person name="Gang D.R."/>
            <person name="Wen J."/>
            <person name="Li J."/>
        </authorList>
    </citation>
    <scope>NUCLEOTIDE SEQUENCE</scope>
    <source>
        <strain evidence="3">Dzin_1.0</strain>
    </source>
</reference>
<gene>
    <name evidence="3" type="ORF">J5N97_028427</name>
</gene>
<sequence>MAKRSDLAQKLLDDIRLRKEKMGITQSSQQSARAPADKANRNSQRTFQGSGESVTNKLISRNMLDTDATNMWLGTRQYKAPSHEGMSQDIIRFGSRRVEHNIDVSMALALALSKTGKLQNIELLIMNYGSPNMGEMNGRYMSDMTRIHTDGFPFLSNLQLGEVSEGVEKLNKILNDHSKGLRYSRDSIDVGRELLKGAMDLEESLKMLVTLQEASDYMVGSNGRQIRLLKGKEDESSSDQVHKKMQLSRPRFSFDVSSKYLCELGKEDEETNIETKSLVPSYSEQSKISKSSSQKSSASFSMQLTNHHTRSLSYGAGTKADVQLSNTGKKYHSEETFSNLNSTSTWKSNNKLSSKGGPPSEKVRIPNVVAKLMGLEELPLQPKKDVDTDVKKIKIHAKGNQKQKINKRVLDKDVEADDRREVYKMTYLENSVYKSESGIKVIPGERGIMSTNTEKNFHSVTGSSEKANMRILNHTETKTPASNHSLKSHSKITKRMDTNDMNNDKETKAAKKKEGNMEENIEMGKQKFKERFKKPVHGVEQGLQSTSMPPYNLHREEVIKHEQAQKKKSSMRNNVLRQQSEDQKSKAKNAVDGSGKDTKHDAKSKPHYEAEKQSDLKLKNLEKYPDETSTKKFSGSLVVVASYRGSSKANNTGQKENLNRIDQERARMLKRTSTYHEEGIKISNGDLDRKSSKTDTRTDQENTQLPLQTAEIQISVHIPSTQKPDVSQVVGKGNAIEIPHANNQQIKQQSSVLQEQEQRCKEKNNKATGEKFIVQPGKQENQLKQNVTCTTLSCAPLADDCGKSRVTNHGATAENNSHGPTIRTTLQQLPDIPEKDDNEEPSFSLTEKDHKGPTDSKHYTDFEQKQELSENIKDESLTEKEGPFKKMLVNNQHFLNTAQALFKLEIPIGILHASGNTCPAEDSKCSLDCVYEIMRRKNRREESTFAMRLSIAPIRERSLDDLIQELNGDLESLKFPSKKEGDDYDTAEILHKVLEKDLQNSNPDINCMWDLGWTRNLFTDVEKEEVVRDVEKHILNMLINEFALDILNLNI</sequence>
<organism evidence="3 4">
    <name type="scientific">Dioscorea zingiberensis</name>
    <dbReference type="NCBI Taxonomy" id="325984"/>
    <lineage>
        <taxon>Eukaryota</taxon>
        <taxon>Viridiplantae</taxon>
        <taxon>Streptophyta</taxon>
        <taxon>Embryophyta</taxon>
        <taxon>Tracheophyta</taxon>
        <taxon>Spermatophyta</taxon>
        <taxon>Magnoliopsida</taxon>
        <taxon>Liliopsida</taxon>
        <taxon>Dioscoreales</taxon>
        <taxon>Dioscoreaceae</taxon>
        <taxon>Dioscorea</taxon>
    </lineage>
</organism>
<dbReference type="Proteomes" id="UP001085076">
    <property type="component" value="Miscellaneous, Linkage group lg09"/>
</dbReference>
<keyword evidence="4" id="KW-1185">Reference proteome</keyword>
<evidence type="ECO:0000313" key="4">
    <source>
        <dbReference type="Proteomes" id="UP001085076"/>
    </source>
</evidence>
<dbReference type="EMBL" id="JAGGNH010000009">
    <property type="protein sequence ID" value="KAJ0963305.1"/>
    <property type="molecule type" value="Genomic_DNA"/>
</dbReference>
<feature type="region of interest" description="Disordered" evidence="1">
    <location>
        <begin position="275"/>
        <end position="302"/>
    </location>
</feature>
<proteinExistence type="predicted"/>
<reference evidence="3" key="1">
    <citation type="submission" date="2021-03" db="EMBL/GenBank/DDBJ databases">
        <authorList>
            <person name="Li Z."/>
            <person name="Yang C."/>
        </authorList>
    </citation>
    <scope>NUCLEOTIDE SEQUENCE</scope>
    <source>
        <strain evidence="3">Dzin_1.0</strain>
        <tissue evidence="3">Leaf</tissue>
    </source>
</reference>
<feature type="region of interest" description="Disordered" evidence="1">
    <location>
        <begin position="828"/>
        <end position="872"/>
    </location>
</feature>
<evidence type="ECO:0000259" key="2">
    <source>
        <dbReference type="Pfam" id="PF14383"/>
    </source>
</evidence>
<feature type="region of interest" description="Disordered" evidence="1">
    <location>
        <begin position="496"/>
        <end position="517"/>
    </location>
</feature>
<feature type="compositionally biased region" description="Basic and acidic residues" evidence="1">
    <location>
        <begin position="846"/>
        <end position="872"/>
    </location>
</feature>
<dbReference type="OrthoDB" id="761625at2759"/>
<dbReference type="PANTHER" id="PTHR34282:SF1">
    <property type="entry name" value="DUF3741 DOMAIN-CONTAINING PROTEIN"/>
    <property type="match status" value="1"/>
</dbReference>
<feature type="region of interest" description="Disordered" evidence="1">
    <location>
        <begin position="674"/>
        <end position="702"/>
    </location>
</feature>
<evidence type="ECO:0000256" key="1">
    <source>
        <dbReference type="SAM" id="MobiDB-lite"/>
    </source>
</evidence>
<feature type="compositionally biased region" description="Polar residues" evidence="1">
    <location>
        <begin position="336"/>
        <end position="353"/>
    </location>
</feature>
<feature type="domain" description="DUF3741" evidence="2">
    <location>
        <begin position="360"/>
        <end position="379"/>
    </location>
</feature>
<feature type="compositionally biased region" description="Basic and acidic residues" evidence="1">
    <location>
        <begin position="674"/>
        <end position="700"/>
    </location>
</feature>